<dbReference type="InParanoid" id="A0A1D2VJ08"/>
<keyword evidence="4" id="KW-0645">Protease</keyword>
<evidence type="ECO:0000259" key="3">
    <source>
        <dbReference type="PROSITE" id="PS51767"/>
    </source>
</evidence>
<name>A0A1D2VJ08_9ASCO</name>
<feature type="region of interest" description="Disordered" evidence="1">
    <location>
        <begin position="189"/>
        <end position="227"/>
    </location>
</feature>
<dbReference type="Pfam" id="PF00026">
    <property type="entry name" value="Asp"/>
    <property type="match status" value="1"/>
</dbReference>
<evidence type="ECO:0000256" key="2">
    <source>
        <dbReference type="SAM" id="SignalP"/>
    </source>
</evidence>
<feature type="domain" description="Peptidase A1" evidence="3">
    <location>
        <begin position="44"/>
        <end position="561"/>
    </location>
</feature>
<evidence type="ECO:0000313" key="4">
    <source>
        <dbReference type="EMBL" id="ODV61616.1"/>
    </source>
</evidence>
<organism evidence="4 5">
    <name type="scientific">Ascoidea rubescens DSM 1968</name>
    <dbReference type="NCBI Taxonomy" id="1344418"/>
    <lineage>
        <taxon>Eukaryota</taxon>
        <taxon>Fungi</taxon>
        <taxon>Dikarya</taxon>
        <taxon>Ascomycota</taxon>
        <taxon>Saccharomycotina</taxon>
        <taxon>Saccharomycetes</taxon>
        <taxon>Ascoideaceae</taxon>
        <taxon>Ascoidea</taxon>
    </lineage>
</organism>
<dbReference type="SUPFAM" id="SSF50630">
    <property type="entry name" value="Acid proteases"/>
    <property type="match status" value="1"/>
</dbReference>
<dbReference type="PROSITE" id="PS51767">
    <property type="entry name" value="PEPTIDASE_A1"/>
    <property type="match status" value="1"/>
</dbReference>
<feature type="compositionally biased region" description="Acidic residues" evidence="1">
    <location>
        <begin position="194"/>
        <end position="212"/>
    </location>
</feature>
<dbReference type="InterPro" id="IPR033121">
    <property type="entry name" value="PEPTIDASE_A1"/>
</dbReference>
<keyword evidence="2" id="KW-0732">Signal</keyword>
<dbReference type="InterPro" id="IPR021109">
    <property type="entry name" value="Peptidase_aspartic_dom_sf"/>
</dbReference>
<reference evidence="5" key="1">
    <citation type="submission" date="2016-05" db="EMBL/GenBank/DDBJ databases">
        <title>Comparative genomics of biotechnologically important yeasts.</title>
        <authorList>
            <consortium name="DOE Joint Genome Institute"/>
            <person name="Riley R."/>
            <person name="Haridas S."/>
            <person name="Wolfe K.H."/>
            <person name="Lopes M.R."/>
            <person name="Hittinger C.T."/>
            <person name="Goker M."/>
            <person name="Salamov A."/>
            <person name="Wisecaver J."/>
            <person name="Long T.M."/>
            <person name="Aerts A.L."/>
            <person name="Barry K."/>
            <person name="Choi C."/>
            <person name="Clum A."/>
            <person name="Coughlan A.Y."/>
            <person name="Deshpande S."/>
            <person name="Douglass A.P."/>
            <person name="Hanson S.J."/>
            <person name="Klenk H.-P."/>
            <person name="Labutti K."/>
            <person name="Lapidus A."/>
            <person name="Lindquist E."/>
            <person name="Lipzen A."/>
            <person name="Meier-Kolthoff J.P."/>
            <person name="Ohm R.A."/>
            <person name="Otillar R.P."/>
            <person name="Pangilinan J."/>
            <person name="Peng Y."/>
            <person name="Rokas A."/>
            <person name="Rosa C.A."/>
            <person name="Scheuner C."/>
            <person name="Sibirny A.A."/>
            <person name="Slot J.C."/>
            <person name="Stielow J.B."/>
            <person name="Sun H."/>
            <person name="Kurtzman C.P."/>
            <person name="Blackwell M."/>
            <person name="Grigoriev I.V."/>
            <person name="Jeffries T.W."/>
        </authorList>
    </citation>
    <scope>NUCLEOTIDE SEQUENCE [LARGE SCALE GENOMIC DNA]</scope>
    <source>
        <strain evidence="5">DSM 1968</strain>
    </source>
</reference>
<evidence type="ECO:0000313" key="5">
    <source>
        <dbReference type="Proteomes" id="UP000095038"/>
    </source>
</evidence>
<feature type="chain" id="PRO_5008910513" evidence="2">
    <location>
        <begin position="25"/>
        <end position="704"/>
    </location>
</feature>
<dbReference type="RefSeq" id="XP_020047923.1">
    <property type="nucleotide sequence ID" value="XM_020193138.1"/>
</dbReference>
<keyword evidence="4" id="KW-0378">Hydrolase</keyword>
<dbReference type="Proteomes" id="UP000095038">
    <property type="component" value="Unassembled WGS sequence"/>
</dbReference>
<sequence length="704" mass="78980">MSFTLLTKLFFLFLWNVCFQSTFALASVLPLPTLLLGSTNGQVLYSNMKFGFNNQYIRLRIDLTHPNAWIFDSSHYNICESLSITPTSTSSFQSTLITSLVNSQSPTQTTSSASTSQSVFSSCINYPGGLDKSNSSSFNYVSQYYNSTDESYNDYSYTFQSFMALNSVAYNGKLATDIINFPYIIPTSNNYDNNGDDDDDNDEEEKDDDDYNNNDSDNRNFSADTSSEDANQVFSVSINNQKNNSYSSNDFLFLFSNYSTVRTAGLGLSAPYSNQFSFKDNQLLNNSPDPYFINYLKSSNLINSSSFSLLYNSFESMTTDENNHDQNNNNSLTFNSNDTFITKYNKRRSLFNSTNSGLLILGGYNKNLFMGDLISFNFIPYIGCLYNTDNNEYNDNDQNYLADSNLPILPLTGMSVTNDDNTSFWISNENFLSPVVLDSRVLYNYLPIELIIQLAIQLDAYYVLDSSNNYEWLMKCSVGDINATVDFIFGNLTIKIPIYELIEPAYDSSSNSILTFSSTNQQACSLKFRPSYESGYSILGVPFLKYIYLVVDQENRQLAMAQSKSNIDFLISNLDYESNINQMVTINSTSNQILIPSAKNNNITAYDSSLSSTADFYNQLTLTVQNVTSPGAVSVRYGDEVVSIISGKIFTQGENPSSDPNPLTTANTSETSSNLAINHTYNKYNNIVLYMIISSLSLFISFIL</sequence>
<dbReference type="FunCoup" id="A0A1D2VJ08">
    <property type="interactions" value="9"/>
</dbReference>
<dbReference type="GO" id="GO:0006508">
    <property type="term" value="P:proteolysis"/>
    <property type="evidence" value="ECO:0007669"/>
    <property type="project" value="UniProtKB-KW"/>
</dbReference>
<dbReference type="GO" id="GO:0008233">
    <property type="term" value="F:peptidase activity"/>
    <property type="evidence" value="ECO:0007669"/>
    <property type="project" value="UniProtKB-KW"/>
</dbReference>
<protein>
    <submittedName>
        <fullName evidence="4">Acid protease</fullName>
    </submittedName>
</protein>
<dbReference type="Gene3D" id="2.40.70.10">
    <property type="entry name" value="Acid Proteases"/>
    <property type="match status" value="1"/>
</dbReference>
<dbReference type="GeneID" id="30966774"/>
<keyword evidence="5" id="KW-1185">Reference proteome</keyword>
<feature type="signal peptide" evidence="2">
    <location>
        <begin position="1"/>
        <end position="24"/>
    </location>
</feature>
<proteinExistence type="predicted"/>
<accession>A0A1D2VJ08</accession>
<dbReference type="AlphaFoldDB" id="A0A1D2VJ08"/>
<evidence type="ECO:0000256" key="1">
    <source>
        <dbReference type="SAM" id="MobiDB-lite"/>
    </source>
</evidence>
<gene>
    <name evidence="4" type="ORF">ASCRUDRAFT_75606</name>
</gene>
<dbReference type="OrthoDB" id="771136at2759"/>
<dbReference type="EMBL" id="KV454479">
    <property type="protein sequence ID" value="ODV61616.1"/>
    <property type="molecule type" value="Genomic_DNA"/>
</dbReference>